<dbReference type="PRINTS" id="PR00019">
    <property type="entry name" value="LEURICHRPT"/>
</dbReference>
<protein>
    <submittedName>
        <fullName evidence="4">Insulin growth factor-binding protein complex acid labile subunit</fullName>
    </submittedName>
</protein>
<dbReference type="Gene3D" id="3.80.10.10">
    <property type="entry name" value="Ribonuclease Inhibitor"/>
    <property type="match status" value="3"/>
</dbReference>
<keyword evidence="5" id="KW-1185">Reference proteome</keyword>
<accession>A0A2A3E177</accession>
<dbReference type="SUPFAM" id="SSF52058">
    <property type="entry name" value="L domain-like"/>
    <property type="match status" value="2"/>
</dbReference>
<dbReference type="InterPro" id="IPR001611">
    <property type="entry name" value="Leu-rich_rpt"/>
</dbReference>
<feature type="chain" id="PRO_5013217618" evidence="3">
    <location>
        <begin position="28"/>
        <end position="439"/>
    </location>
</feature>
<keyword evidence="2" id="KW-0677">Repeat</keyword>
<dbReference type="AlphaFoldDB" id="A0A2A3E177"/>
<evidence type="ECO:0000256" key="2">
    <source>
        <dbReference type="ARBA" id="ARBA00022737"/>
    </source>
</evidence>
<dbReference type="PANTHER" id="PTHR45712:SF22">
    <property type="entry name" value="INSULIN-LIKE GROWTH FACTOR-BINDING PROTEIN COMPLEX ACID LABILE SUBUNIT"/>
    <property type="match status" value="1"/>
</dbReference>
<evidence type="ECO:0000313" key="4">
    <source>
        <dbReference type="EMBL" id="PBC25450.1"/>
    </source>
</evidence>
<dbReference type="Proteomes" id="UP000242457">
    <property type="component" value="Unassembled WGS sequence"/>
</dbReference>
<dbReference type="InterPro" id="IPR003591">
    <property type="entry name" value="Leu-rich_rpt_typical-subtyp"/>
</dbReference>
<dbReference type="PROSITE" id="PS51450">
    <property type="entry name" value="LRR"/>
    <property type="match status" value="4"/>
</dbReference>
<dbReference type="EMBL" id="KZ288465">
    <property type="protein sequence ID" value="PBC25450.1"/>
    <property type="molecule type" value="Genomic_DNA"/>
</dbReference>
<dbReference type="Pfam" id="PF13855">
    <property type="entry name" value="LRR_8"/>
    <property type="match status" value="2"/>
</dbReference>
<feature type="signal peptide" evidence="3">
    <location>
        <begin position="1"/>
        <end position="27"/>
    </location>
</feature>
<dbReference type="PANTHER" id="PTHR45712">
    <property type="entry name" value="AGAP008170-PA"/>
    <property type="match status" value="1"/>
</dbReference>
<proteinExistence type="predicted"/>
<sequence>MNFFVSALIQYKNFLLILIFAIKKCEGNPKISWDSSIINKNLDKMILEKESSVMCDNEEIVNLEGFELKNIPMNLVKSKTIEGISLKNNKISEVPSNIFHETPNLKCLNLAQNKILFKYFQLEHDRLKKLILDYQTETEPNEILSIPQKNVSKIKFPNLETLSWKYIKYDIFSSTLFPMIKNIYLSDSNLIYVASNITHLFPYLKNIHLENNMIQELIADDFRNVESLYLDKNPLRNLWFNAKYTNLKILSLSNSLHNIDITEINIPSLKTLDLSQNQISFIHEQMFKNIPFLEDLILSENKLLKFPNLFYLSNLKTLSLAYNLISEIKNINQLNSLKILNLQGNQINNIDKMAFLMLTELEFLDLSENKLQLLPLDWHDNLSKLKYLNLESNFFVNIQDMKLNTLINLRQLYIKNNYIVSIDLNTLQILPQKCTIYVI</sequence>
<keyword evidence="3" id="KW-0732">Signal</keyword>
<organism evidence="4 5">
    <name type="scientific">Apis cerana cerana</name>
    <name type="common">Oriental honeybee</name>
    <dbReference type="NCBI Taxonomy" id="94128"/>
    <lineage>
        <taxon>Eukaryota</taxon>
        <taxon>Metazoa</taxon>
        <taxon>Ecdysozoa</taxon>
        <taxon>Arthropoda</taxon>
        <taxon>Hexapoda</taxon>
        <taxon>Insecta</taxon>
        <taxon>Pterygota</taxon>
        <taxon>Neoptera</taxon>
        <taxon>Endopterygota</taxon>
        <taxon>Hymenoptera</taxon>
        <taxon>Apocrita</taxon>
        <taxon>Aculeata</taxon>
        <taxon>Apoidea</taxon>
        <taxon>Anthophila</taxon>
        <taxon>Apidae</taxon>
        <taxon>Apis</taxon>
    </lineage>
</organism>
<dbReference type="STRING" id="94128.A0A2A3E177"/>
<name>A0A2A3E177_APICC</name>
<dbReference type="SMR" id="A0A2A3E177"/>
<dbReference type="SMART" id="SM00369">
    <property type="entry name" value="LRR_TYP"/>
    <property type="match status" value="6"/>
</dbReference>
<evidence type="ECO:0000256" key="3">
    <source>
        <dbReference type="SAM" id="SignalP"/>
    </source>
</evidence>
<dbReference type="SMART" id="SM00365">
    <property type="entry name" value="LRR_SD22"/>
    <property type="match status" value="4"/>
</dbReference>
<evidence type="ECO:0000313" key="5">
    <source>
        <dbReference type="Proteomes" id="UP000242457"/>
    </source>
</evidence>
<dbReference type="InterPro" id="IPR050333">
    <property type="entry name" value="SLRP"/>
</dbReference>
<gene>
    <name evidence="4" type="ORF">APICC_08836</name>
</gene>
<reference evidence="4 5" key="1">
    <citation type="submission" date="2014-07" db="EMBL/GenBank/DDBJ databases">
        <title>Genomic and transcriptomic analysis on Apis cerana provide comprehensive insights into honey bee biology.</title>
        <authorList>
            <person name="Diao Q."/>
            <person name="Sun L."/>
            <person name="Zheng H."/>
            <person name="Zheng H."/>
            <person name="Xu S."/>
            <person name="Wang S."/>
            <person name="Zeng Z."/>
            <person name="Hu F."/>
            <person name="Su S."/>
            <person name="Wu J."/>
        </authorList>
    </citation>
    <scope>NUCLEOTIDE SEQUENCE [LARGE SCALE GENOMIC DNA]</scope>
    <source>
        <tissue evidence="4">Pupae without intestine</tissue>
    </source>
</reference>
<dbReference type="OrthoDB" id="676979at2759"/>
<dbReference type="InterPro" id="IPR032675">
    <property type="entry name" value="LRR_dom_sf"/>
</dbReference>
<keyword evidence="1" id="KW-0433">Leucine-rich repeat</keyword>
<evidence type="ECO:0000256" key="1">
    <source>
        <dbReference type="ARBA" id="ARBA00022614"/>
    </source>
</evidence>